<organism evidence="1 2">
    <name type="scientific">Araneus ventricosus</name>
    <name type="common">Orbweaver spider</name>
    <name type="synonym">Epeira ventricosa</name>
    <dbReference type="NCBI Taxonomy" id="182803"/>
    <lineage>
        <taxon>Eukaryota</taxon>
        <taxon>Metazoa</taxon>
        <taxon>Ecdysozoa</taxon>
        <taxon>Arthropoda</taxon>
        <taxon>Chelicerata</taxon>
        <taxon>Arachnida</taxon>
        <taxon>Araneae</taxon>
        <taxon>Araneomorphae</taxon>
        <taxon>Entelegynae</taxon>
        <taxon>Araneoidea</taxon>
        <taxon>Araneidae</taxon>
        <taxon>Araneus</taxon>
    </lineage>
</organism>
<keyword evidence="2" id="KW-1185">Reference proteome</keyword>
<comment type="caution">
    <text evidence="1">The sequence shown here is derived from an EMBL/GenBank/DDBJ whole genome shotgun (WGS) entry which is preliminary data.</text>
</comment>
<dbReference type="EMBL" id="BGPR01012200">
    <property type="protein sequence ID" value="GBN55010.1"/>
    <property type="molecule type" value="Genomic_DNA"/>
</dbReference>
<protein>
    <submittedName>
        <fullName evidence="1">Uncharacterized protein</fullName>
    </submittedName>
</protein>
<gene>
    <name evidence="1" type="ORF">AVEN_36303_1</name>
</gene>
<name>A0A4Y2PWQ2_ARAVE</name>
<reference evidence="1 2" key="1">
    <citation type="journal article" date="2019" name="Sci. Rep.">
        <title>Orb-weaving spider Araneus ventricosus genome elucidates the spidroin gene catalogue.</title>
        <authorList>
            <person name="Kono N."/>
            <person name="Nakamura H."/>
            <person name="Ohtoshi R."/>
            <person name="Moran D.A.P."/>
            <person name="Shinohara A."/>
            <person name="Yoshida Y."/>
            <person name="Fujiwara M."/>
            <person name="Mori M."/>
            <person name="Tomita M."/>
            <person name="Arakawa K."/>
        </authorList>
    </citation>
    <scope>NUCLEOTIDE SEQUENCE [LARGE SCALE GENOMIC DNA]</scope>
</reference>
<accession>A0A4Y2PWQ2</accession>
<proteinExistence type="predicted"/>
<evidence type="ECO:0000313" key="2">
    <source>
        <dbReference type="Proteomes" id="UP000499080"/>
    </source>
</evidence>
<dbReference type="Proteomes" id="UP000499080">
    <property type="component" value="Unassembled WGS sequence"/>
</dbReference>
<evidence type="ECO:0000313" key="1">
    <source>
        <dbReference type="EMBL" id="GBN55010.1"/>
    </source>
</evidence>
<dbReference type="AlphaFoldDB" id="A0A4Y2PWQ2"/>
<sequence>MKKKKIQWNMVSHMPLNSENRENASLTVKGKKQRSENIYWTKIGEKQLVVPNTNFLVTIIVQINVCMIHCIGPNDARRNGWQTRWKIPGASRISAAAVTVLDISSSGVS</sequence>